<dbReference type="Proteomes" id="UP000316238">
    <property type="component" value="Unassembled WGS sequence"/>
</dbReference>
<evidence type="ECO:0000256" key="1">
    <source>
        <dbReference type="SAM" id="SignalP"/>
    </source>
</evidence>
<gene>
    <name evidence="2" type="ORF">CDV28_11744</name>
</gene>
<accession>A0A521G1E2</accession>
<reference evidence="2" key="1">
    <citation type="submission" date="2017-07" db="EMBL/GenBank/DDBJ databases">
        <title>The cable genome - Insights into the physiology and evolution of filamentous bacteria capable of sulfide oxidation via long distance electron transfer.</title>
        <authorList>
            <person name="Thorup C."/>
            <person name="Bjerg J.T."/>
            <person name="Schreiber L."/>
            <person name="Nielsen L.P."/>
            <person name="Kjeldsen K.U."/>
            <person name="Boesen T."/>
            <person name="Boggild A."/>
            <person name="Meysman F."/>
            <person name="Geelhoed J."/>
            <person name="Schramm A."/>
        </authorList>
    </citation>
    <scope>NUCLEOTIDE SEQUENCE [LARGE SCALE GENOMIC DNA]</scope>
    <source>
        <strain evidence="2">GS</strain>
    </source>
</reference>
<evidence type="ECO:0000313" key="2">
    <source>
        <dbReference type="EMBL" id="TAA74808.1"/>
    </source>
</evidence>
<comment type="caution">
    <text evidence="2">The sequence shown here is derived from an EMBL/GenBank/DDBJ whole genome shotgun (WGS) entry which is preliminary data.</text>
</comment>
<keyword evidence="3" id="KW-1185">Reference proteome</keyword>
<name>A0A521G1E2_9BACT</name>
<dbReference type="EMBL" id="NQJD01000017">
    <property type="protein sequence ID" value="TAA74808.1"/>
    <property type="molecule type" value="Genomic_DNA"/>
</dbReference>
<proteinExistence type="predicted"/>
<feature type="chain" id="PRO_5021868285" evidence="1">
    <location>
        <begin position="34"/>
        <end position="126"/>
    </location>
</feature>
<feature type="signal peptide" evidence="1">
    <location>
        <begin position="1"/>
        <end position="33"/>
    </location>
</feature>
<sequence length="126" mass="13179">MNMNAFAALSSSRVLQCATALTIAALVSAGSVAAVTPTQTAADQQSAKQCGCDDKKSVEAYMQNVINDAQRRGVNCEIEKMYLPACITVYCSICPDVASRGRCAKMATDYLTTSGFCPPAAAQPGQ</sequence>
<protein>
    <submittedName>
        <fullName evidence="2">Uncharacterized protein</fullName>
    </submittedName>
</protein>
<keyword evidence="1" id="KW-0732">Signal</keyword>
<dbReference type="AlphaFoldDB" id="A0A521G1E2"/>
<organism evidence="2 3">
    <name type="scientific">Candidatus Electronema aureum</name>
    <dbReference type="NCBI Taxonomy" id="2005002"/>
    <lineage>
        <taxon>Bacteria</taxon>
        <taxon>Pseudomonadati</taxon>
        <taxon>Thermodesulfobacteriota</taxon>
        <taxon>Desulfobulbia</taxon>
        <taxon>Desulfobulbales</taxon>
        <taxon>Desulfobulbaceae</taxon>
        <taxon>Candidatus Electronema</taxon>
    </lineage>
</organism>
<evidence type="ECO:0000313" key="3">
    <source>
        <dbReference type="Proteomes" id="UP000316238"/>
    </source>
</evidence>